<dbReference type="AlphaFoldDB" id="A0A1S9PMH7"/>
<evidence type="ECO:0000259" key="2">
    <source>
        <dbReference type="Pfam" id="PF01205"/>
    </source>
</evidence>
<protein>
    <submittedName>
        <fullName evidence="3">YigZ family protein</fullName>
    </submittedName>
</protein>
<keyword evidence="4" id="KW-1185">Reference proteome</keyword>
<dbReference type="InterPro" id="IPR020568">
    <property type="entry name" value="Ribosomal_Su5_D2-typ_SF"/>
</dbReference>
<dbReference type="InterPro" id="IPR020569">
    <property type="entry name" value="UPF0029_Impact_CS"/>
</dbReference>
<dbReference type="OrthoDB" id="9813771at2"/>
<sequence length="204" mass="22987">MLFDDTYKTIARPAEGIFRDRGSKFLGYAYPVTSDNDIKPIIAKLKAEHPKANHHCWAIRLGIDRSVFRVNDDGEPSGTAGRPILNTLLSKDITNVLVVVVRYFGGTLLGVPGLINAYKLSTEAALEQAELIHKTVNDVYTITFEYPQMNDVMRIIKDEQLEVLEQTSELNCSIKLSIRKTQVEQVMYKMGKLDKIQTAYNYSG</sequence>
<comment type="caution">
    <text evidence="3">The sequence shown here is derived from an EMBL/GenBank/DDBJ whole genome shotgun (WGS) entry which is preliminary data.</text>
</comment>
<evidence type="ECO:0000313" key="4">
    <source>
        <dbReference type="Proteomes" id="UP000189739"/>
    </source>
</evidence>
<dbReference type="Proteomes" id="UP000189739">
    <property type="component" value="Unassembled WGS sequence"/>
</dbReference>
<proteinExistence type="inferred from homology"/>
<accession>A0A1S9PMH7</accession>
<dbReference type="GO" id="GO:0005737">
    <property type="term" value="C:cytoplasm"/>
    <property type="evidence" value="ECO:0007669"/>
    <property type="project" value="TreeGrafter"/>
</dbReference>
<dbReference type="RefSeq" id="WP_078346352.1">
    <property type="nucleotide sequence ID" value="NZ_MBTF01000001.1"/>
</dbReference>
<dbReference type="PROSITE" id="PS00910">
    <property type="entry name" value="UPF0029"/>
    <property type="match status" value="1"/>
</dbReference>
<feature type="domain" description="Impact N-terminal" evidence="2">
    <location>
        <begin position="21"/>
        <end position="126"/>
    </location>
</feature>
<gene>
    <name evidence="3" type="ORF">BC343_03640</name>
</gene>
<organism evidence="3 4">
    <name type="scientific">Mucilaginibacter pedocola</name>
    <dbReference type="NCBI Taxonomy" id="1792845"/>
    <lineage>
        <taxon>Bacteria</taxon>
        <taxon>Pseudomonadati</taxon>
        <taxon>Bacteroidota</taxon>
        <taxon>Sphingobacteriia</taxon>
        <taxon>Sphingobacteriales</taxon>
        <taxon>Sphingobacteriaceae</taxon>
        <taxon>Mucilaginibacter</taxon>
    </lineage>
</organism>
<dbReference type="PANTHER" id="PTHR16301:SF20">
    <property type="entry name" value="IMPACT FAMILY MEMBER YIGZ"/>
    <property type="match status" value="1"/>
</dbReference>
<evidence type="ECO:0000313" key="3">
    <source>
        <dbReference type="EMBL" id="OOQ62155.1"/>
    </source>
</evidence>
<dbReference type="Gene3D" id="3.30.230.30">
    <property type="entry name" value="Impact, N-terminal domain"/>
    <property type="match status" value="1"/>
</dbReference>
<name>A0A1S9PMH7_9SPHI</name>
<reference evidence="3 4" key="1">
    <citation type="submission" date="2016-07" db="EMBL/GenBank/DDBJ databases">
        <title>Genomic analysis of zinc-resistant bacterium Mucilaginibacter pedocola TBZ30.</title>
        <authorList>
            <person name="Huang J."/>
            <person name="Tang J."/>
        </authorList>
    </citation>
    <scope>NUCLEOTIDE SEQUENCE [LARGE SCALE GENOMIC DNA]</scope>
    <source>
        <strain evidence="3 4">TBZ30</strain>
    </source>
</reference>
<dbReference type="EMBL" id="MBTF01000001">
    <property type="protein sequence ID" value="OOQ62155.1"/>
    <property type="molecule type" value="Genomic_DNA"/>
</dbReference>
<evidence type="ECO:0000256" key="1">
    <source>
        <dbReference type="ARBA" id="ARBA00007665"/>
    </source>
</evidence>
<dbReference type="InterPro" id="IPR001498">
    <property type="entry name" value="Impact_N"/>
</dbReference>
<dbReference type="STRING" id="1792845.BC343_03640"/>
<dbReference type="SUPFAM" id="SSF54211">
    <property type="entry name" value="Ribosomal protein S5 domain 2-like"/>
    <property type="match status" value="1"/>
</dbReference>
<dbReference type="PANTHER" id="PTHR16301">
    <property type="entry name" value="IMPACT-RELATED"/>
    <property type="match status" value="1"/>
</dbReference>
<dbReference type="InterPro" id="IPR023582">
    <property type="entry name" value="Impact"/>
</dbReference>
<comment type="similarity">
    <text evidence="1">Belongs to the IMPACT family.</text>
</comment>
<dbReference type="Pfam" id="PF01205">
    <property type="entry name" value="Impact_N"/>
    <property type="match status" value="1"/>
</dbReference>
<dbReference type="GO" id="GO:0006446">
    <property type="term" value="P:regulation of translational initiation"/>
    <property type="evidence" value="ECO:0007669"/>
    <property type="project" value="TreeGrafter"/>
</dbReference>
<dbReference type="InterPro" id="IPR036956">
    <property type="entry name" value="Impact_N_sf"/>
</dbReference>